<dbReference type="GO" id="GO:0051536">
    <property type="term" value="F:iron-sulfur cluster binding"/>
    <property type="evidence" value="ECO:0007669"/>
    <property type="project" value="UniProtKB-KW"/>
</dbReference>
<accession>A0A645GHW1</accession>
<evidence type="ECO:0000256" key="1">
    <source>
        <dbReference type="ARBA" id="ARBA00022723"/>
    </source>
</evidence>
<dbReference type="Pfam" id="PF04055">
    <property type="entry name" value="Radical_SAM"/>
    <property type="match status" value="1"/>
</dbReference>
<dbReference type="GO" id="GO:0003824">
    <property type="term" value="F:catalytic activity"/>
    <property type="evidence" value="ECO:0007669"/>
    <property type="project" value="InterPro"/>
</dbReference>
<protein>
    <recommendedName>
        <fullName evidence="4">Radical SAM core domain-containing protein</fullName>
    </recommendedName>
</protein>
<gene>
    <name evidence="5" type="ORF">SDC9_173699</name>
</gene>
<dbReference type="PANTHER" id="PTHR43432:SF6">
    <property type="entry name" value="RADICAL SAM CORE DOMAIN-CONTAINING PROTEIN"/>
    <property type="match status" value="1"/>
</dbReference>
<dbReference type="SUPFAM" id="SSF102114">
    <property type="entry name" value="Radical SAM enzymes"/>
    <property type="match status" value="1"/>
</dbReference>
<dbReference type="GO" id="GO:0046872">
    <property type="term" value="F:metal ion binding"/>
    <property type="evidence" value="ECO:0007669"/>
    <property type="project" value="UniProtKB-KW"/>
</dbReference>
<keyword evidence="2" id="KW-0408">Iron</keyword>
<dbReference type="InterPro" id="IPR007197">
    <property type="entry name" value="rSAM"/>
</dbReference>
<evidence type="ECO:0000256" key="3">
    <source>
        <dbReference type="ARBA" id="ARBA00023014"/>
    </source>
</evidence>
<feature type="domain" description="Radical SAM core" evidence="4">
    <location>
        <begin position="9"/>
        <end position="107"/>
    </location>
</feature>
<comment type="caution">
    <text evidence="5">The sequence shown here is derived from an EMBL/GenBank/DDBJ whole genome shotgun (WGS) entry which is preliminary data.</text>
</comment>
<evidence type="ECO:0000313" key="5">
    <source>
        <dbReference type="EMBL" id="MPN26275.1"/>
    </source>
</evidence>
<organism evidence="5">
    <name type="scientific">bioreactor metagenome</name>
    <dbReference type="NCBI Taxonomy" id="1076179"/>
    <lineage>
        <taxon>unclassified sequences</taxon>
        <taxon>metagenomes</taxon>
        <taxon>ecological metagenomes</taxon>
    </lineage>
</organism>
<dbReference type="Gene3D" id="3.80.30.30">
    <property type="match status" value="1"/>
</dbReference>
<name>A0A645GHW1_9ZZZZ</name>
<evidence type="ECO:0000259" key="4">
    <source>
        <dbReference type="Pfam" id="PF04055"/>
    </source>
</evidence>
<keyword evidence="3" id="KW-0411">Iron-sulfur</keyword>
<keyword evidence="1" id="KW-0479">Metal-binding</keyword>
<dbReference type="PANTHER" id="PTHR43432">
    <property type="entry name" value="SLR0285 PROTEIN"/>
    <property type="match status" value="1"/>
</dbReference>
<proteinExistence type="predicted"/>
<dbReference type="InterPro" id="IPR058240">
    <property type="entry name" value="rSAM_sf"/>
</dbReference>
<sequence>MEEYPEISELSMKIIERLNKDDIKAIILTKGIIPDDALKTEKYNEYGITLVTLDEEFRKKFEPNTAKYTDRINSLRKMHDAGFKTWVSIEPYPTPNLVQQDLLEILDNISFVNYIVFGRWHYNKNVSSYKDNRHFYNECSNFVINYCRNHSIKYHIKKGTKTD</sequence>
<dbReference type="AlphaFoldDB" id="A0A645GHW1"/>
<evidence type="ECO:0000256" key="2">
    <source>
        <dbReference type="ARBA" id="ARBA00023004"/>
    </source>
</evidence>
<reference evidence="5" key="1">
    <citation type="submission" date="2019-08" db="EMBL/GenBank/DDBJ databases">
        <authorList>
            <person name="Kucharzyk K."/>
            <person name="Murdoch R.W."/>
            <person name="Higgins S."/>
            <person name="Loffler F."/>
        </authorList>
    </citation>
    <scope>NUCLEOTIDE SEQUENCE</scope>
</reference>
<dbReference type="InterPro" id="IPR040086">
    <property type="entry name" value="MJ0683-like"/>
</dbReference>
<dbReference type="EMBL" id="VSSQ01075748">
    <property type="protein sequence ID" value="MPN26275.1"/>
    <property type="molecule type" value="Genomic_DNA"/>
</dbReference>